<dbReference type="GO" id="GO:0005886">
    <property type="term" value="C:plasma membrane"/>
    <property type="evidence" value="ECO:0007669"/>
    <property type="project" value="UniProtKB-SubCell"/>
</dbReference>
<protein>
    <recommendedName>
        <fullName evidence="1">Cyclic di-GMP-binding protein</fullName>
    </recommendedName>
    <alternativeName>
        <fullName evidence="1">Cellulose synthase regulatory subunit</fullName>
    </alternativeName>
</protein>
<feature type="non-terminal residue" evidence="2">
    <location>
        <position position="1"/>
    </location>
</feature>
<keyword evidence="1" id="KW-1003">Cell membrane</keyword>
<comment type="subunit">
    <text evidence="1">Tightly associated with the cellulose synthase catalytic subunit.</text>
</comment>
<comment type="similarity">
    <text evidence="1">Belongs to the AcsB/BcsB family.</text>
</comment>
<comment type="caution">
    <text evidence="2">The sequence shown here is derived from an EMBL/GenBank/DDBJ whole genome shotgun (WGS) entry which is preliminary data.</text>
</comment>
<comment type="subcellular location">
    <subcellularLocation>
        <location evidence="1">Cell inner membrane</location>
    </subcellularLocation>
</comment>
<keyword evidence="1" id="KW-0472">Membrane</keyword>
<dbReference type="UniPathway" id="UPA00694"/>
<comment type="function">
    <text evidence="1">Binds the cellulose synthase activator, bis-(3'-5') cyclic diguanylic acid (c-di-GMP).</text>
</comment>
<gene>
    <name evidence="2" type="ORF">G3W61_35265</name>
</gene>
<keyword evidence="1" id="KW-0973">c-di-GMP</keyword>
<feature type="non-terminal residue" evidence="2">
    <location>
        <position position="79"/>
    </location>
</feature>
<keyword evidence="1" id="KW-0135">Cellulose biosynthesis</keyword>
<evidence type="ECO:0000313" key="3">
    <source>
        <dbReference type="Proteomes" id="UP000471082"/>
    </source>
</evidence>
<proteinExistence type="inferred from homology"/>
<comment type="pathway">
    <text evidence="1">Glycan metabolism; bacterial cellulose biosynthesis.</text>
</comment>
<name>A0A7X5N592_XANPE</name>
<evidence type="ECO:0000256" key="1">
    <source>
        <dbReference type="RuleBase" id="RU365021"/>
    </source>
</evidence>
<reference evidence="2 3" key="1">
    <citation type="submission" date="2019-11" db="EMBL/GenBank/DDBJ databases">
        <title>Genome-resolved metagenomics to study the prevalence of co-infection and intraspecific heterogeneity among plant pathogen metapopulations.</title>
        <authorList>
            <person name="Newberry E."/>
            <person name="Bhandari R."/>
            <person name="Kemble J."/>
            <person name="Sikora E."/>
            <person name="Potnis N."/>
        </authorList>
    </citation>
    <scope>NUCLEOTIDE SEQUENCE [LARGE SCALE GENOMIC DNA]</scope>
    <source>
        <strain evidence="2">Xp_Tom_Tuscaloosa_18b</strain>
    </source>
</reference>
<sequence>PKWVSSQHPVRFGDLVTQPGQLNVSGYHPDLIRVGLQLPPDLFVWERDGIPVALKYRYTVPDVDNKSALNVSINESFVT</sequence>
<dbReference type="GO" id="GO:0006011">
    <property type="term" value="P:UDP-alpha-D-glucose metabolic process"/>
    <property type="evidence" value="ECO:0007669"/>
    <property type="project" value="InterPro"/>
</dbReference>
<dbReference type="EMBL" id="JAAGYU010002688">
    <property type="protein sequence ID" value="NEL81527.1"/>
    <property type="molecule type" value="Genomic_DNA"/>
</dbReference>
<dbReference type="GO" id="GO:0030244">
    <property type="term" value="P:cellulose biosynthetic process"/>
    <property type="evidence" value="ECO:0007669"/>
    <property type="project" value="UniProtKB-KW"/>
</dbReference>
<organism evidence="2 3">
    <name type="scientific">Xanthomonas perforans</name>
    <dbReference type="NCBI Taxonomy" id="442694"/>
    <lineage>
        <taxon>Bacteria</taxon>
        <taxon>Pseudomonadati</taxon>
        <taxon>Pseudomonadota</taxon>
        <taxon>Gammaproteobacteria</taxon>
        <taxon>Lysobacterales</taxon>
        <taxon>Lysobacteraceae</taxon>
        <taxon>Xanthomonas</taxon>
    </lineage>
</organism>
<keyword evidence="1" id="KW-0997">Cell inner membrane</keyword>
<dbReference type="AlphaFoldDB" id="A0A7X5N592"/>
<evidence type="ECO:0000313" key="2">
    <source>
        <dbReference type="EMBL" id="NEL81527.1"/>
    </source>
</evidence>
<dbReference type="Pfam" id="PF03170">
    <property type="entry name" value="BcsB"/>
    <property type="match status" value="1"/>
</dbReference>
<dbReference type="Gene3D" id="2.60.120.260">
    <property type="entry name" value="Galactose-binding domain-like"/>
    <property type="match status" value="1"/>
</dbReference>
<dbReference type="InterPro" id="IPR018513">
    <property type="entry name" value="Cell_synthase_bac"/>
</dbReference>
<accession>A0A7X5N592</accession>
<dbReference type="Proteomes" id="UP000471082">
    <property type="component" value="Unassembled WGS sequence"/>
</dbReference>